<dbReference type="Gene3D" id="3.30.1490.190">
    <property type="match status" value="1"/>
</dbReference>
<gene>
    <name evidence="8" type="ORF">VLY81_05515</name>
</gene>
<organism evidence="8 9">
    <name type="scientific">Geochorda subterranea</name>
    <dbReference type="NCBI Taxonomy" id="3109564"/>
    <lineage>
        <taxon>Bacteria</taxon>
        <taxon>Bacillati</taxon>
        <taxon>Bacillota</taxon>
        <taxon>Limnochordia</taxon>
        <taxon>Limnochordales</taxon>
        <taxon>Geochordaceae</taxon>
        <taxon>Geochorda</taxon>
    </lineage>
</organism>
<evidence type="ECO:0000256" key="1">
    <source>
        <dbReference type="ARBA" id="ARBA00007957"/>
    </source>
</evidence>
<evidence type="ECO:0000256" key="2">
    <source>
        <dbReference type="ARBA" id="ARBA00022491"/>
    </source>
</evidence>
<dbReference type="PANTHER" id="PTHR33202:SF7">
    <property type="entry name" value="FERRIC UPTAKE REGULATION PROTEIN"/>
    <property type="match status" value="1"/>
</dbReference>
<evidence type="ECO:0000256" key="4">
    <source>
        <dbReference type="ARBA" id="ARBA00023015"/>
    </source>
</evidence>
<keyword evidence="9" id="KW-1185">Reference proteome</keyword>
<dbReference type="InterPro" id="IPR036390">
    <property type="entry name" value="WH_DNA-bd_sf"/>
</dbReference>
<keyword evidence="4" id="KW-0805">Transcription regulation</keyword>
<sequence length="194" mass="21594">MLARATRHPYNDASMVPERFDEMAGWLRAHGLRPSSPRIAVLSFLERRGQHLTPYEIYEGLRAAGAPVSIATLYQNLQALSRHGLIKRIVGPDGAVRYDVNLAPHHHLVCERCGRLVDVGLSGPLDVRPVLLSRHGLEQEPPLDAAGAGWRIQGAQVEFRGTCPDCSQRTTSPGTKRRRRTSQGPTRRRQRPTT</sequence>
<comment type="similarity">
    <text evidence="1">Belongs to the Fur family.</text>
</comment>
<dbReference type="Gene3D" id="1.10.10.10">
    <property type="entry name" value="Winged helix-like DNA-binding domain superfamily/Winged helix DNA-binding domain"/>
    <property type="match status" value="1"/>
</dbReference>
<evidence type="ECO:0000256" key="5">
    <source>
        <dbReference type="ARBA" id="ARBA00023125"/>
    </source>
</evidence>
<reference evidence="9" key="1">
    <citation type="submission" date="2023-12" db="EMBL/GenBank/DDBJ databases">
        <title>Novel isolates from deep terrestrial aquifers shed light on the physiology and ecology of the class Limnochordia.</title>
        <authorList>
            <person name="Karnachuk O.V."/>
            <person name="Lukina A.P."/>
            <person name="Avakyan M.R."/>
            <person name="Kadnikov V."/>
            <person name="Begmatov S."/>
            <person name="Beletsky A.V."/>
            <person name="Mardanov A.V."/>
            <person name="Ravin N.V."/>
        </authorList>
    </citation>
    <scope>NUCLEOTIDE SEQUENCE [LARGE SCALE GENOMIC DNA]</scope>
    <source>
        <strain evidence="9">LN</strain>
    </source>
</reference>
<keyword evidence="2" id="KW-0678">Repressor</keyword>
<protein>
    <submittedName>
        <fullName evidence="8">Fur family transcriptional regulator</fullName>
    </submittedName>
</protein>
<feature type="region of interest" description="Disordered" evidence="7">
    <location>
        <begin position="162"/>
        <end position="194"/>
    </location>
</feature>
<dbReference type="InterPro" id="IPR002481">
    <property type="entry name" value="FUR"/>
</dbReference>
<keyword evidence="5" id="KW-0238">DNA-binding</keyword>
<dbReference type="InterPro" id="IPR036388">
    <property type="entry name" value="WH-like_DNA-bd_sf"/>
</dbReference>
<dbReference type="Proteomes" id="UP001333102">
    <property type="component" value="Chromosome"/>
</dbReference>
<evidence type="ECO:0000313" key="8">
    <source>
        <dbReference type="EMBL" id="WRP15621.1"/>
    </source>
</evidence>
<evidence type="ECO:0000256" key="3">
    <source>
        <dbReference type="ARBA" id="ARBA00022833"/>
    </source>
</evidence>
<dbReference type="CDD" id="cd07153">
    <property type="entry name" value="Fur_like"/>
    <property type="match status" value="1"/>
</dbReference>
<dbReference type="InterPro" id="IPR043135">
    <property type="entry name" value="Fur_C"/>
</dbReference>
<dbReference type="EMBL" id="CP141614">
    <property type="protein sequence ID" value="WRP15621.1"/>
    <property type="molecule type" value="Genomic_DNA"/>
</dbReference>
<keyword evidence="6" id="KW-0804">Transcription</keyword>
<feature type="compositionally biased region" description="Polar residues" evidence="7">
    <location>
        <begin position="165"/>
        <end position="174"/>
    </location>
</feature>
<dbReference type="Pfam" id="PF01475">
    <property type="entry name" value="FUR"/>
    <property type="match status" value="1"/>
</dbReference>
<dbReference type="RefSeq" id="WP_324670027.1">
    <property type="nucleotide sequence ID" value="NZ_CP141614.1"/>
</dbReference>
<evidence type="ECO:0000256" key="7">
    <source>
        <dbReference type="SAM" id="MobiDB-lite"/>
    </source>
</evidence>
<dbReference type="PANTHER" id="PTHR33202">
    <property type="entry name" value="ZINC UPTAKE REGULATION PROTEIN"/>
    <property type="match status" value="1"/>
</dbReference>
<evidence type="ECO:0000313" key="9">
    <source>
        <dbReference type="Proteomes" id="UP001333102"/>
    </source>
</evidence>
<keyword evidence="3" id="KW-0862">Zinc</keyword>
<feature type="compositionally biased region" description="Basic residues" evidence="7">
    <location>
        <begin position="175"/>
        <end position="194"/>
    </location>
</feature>
<accession>A0ABZ1BSL1</accession>
<proteinExistence type="inferred from homology"/>
<evidence type="ECO:0000256" key="6">
    <source>
        <dbReference type="ARBA" id="ARBA00023163"/>
    </source>
</evidence>
<dbReference type="SUPFAM" id="SSF46785">
    <property type="entry name" value="Winged helix' DNA-binding domain"/>
    <property type="match status" value="1"/>
</dbReference>
<name>A0ABZ1BSL1_9FIRM</name>